<name>A0A381PZS4_9ZZZZ</name>
<dbReference type="EMBL" id="UINC01001105">
    <property type="protein sequence ID" value="SUZ70893.1"/>
    <property type="molecule type" value="Genomic_DNA"/>
</dbReference>
<gene>
    <name evidence="1" type="ORF">METZ01_LOCUS23747</name>
</gene>
<dbReference type="AlphaFoldDB" id="A0A381PZS4"/>
<protein>
    <submittedName>
        <fullName evidence="1">Uncharacterized protein</fullName>
    </submittedName>
</protein>
<organism evidence="1">
    <name type="scientific">marine metagenome</name>
    <dbReference type="NCBI Taxonomy" id="408172"/>
    <lineage>
        <taxon>unclassified sequences</taxon>
        <taxon>metagenomes</taxon>
        <taxon>ecological metagenomes</taxon>
    </lineage>
</organism>
<proteinExistence type="predicted"/>
<accession>A0A381PZS4</accession>
<evidence type="ECO:0000313" key="1">
    <source>
        <dbReference type="EMBL" id="SUZ70893.1"/>
    </source>
</evidence>
<sequence>MRDALGFVFSSVGESELRIVLCEEAERFIQAHVARGLLRLYGAGPAAEGSSQQEHLGRVVHSVTPELLCLFGTAWVGGSRNGADPGMYG</sequence>
<reference evidence="1" key="1">
    <citation type="submission" date="2018-05" db="EMBL/GenBank/DDBJ databases">
        <authorList>
            <person name="Lanie J.A."/>
            <person name="Ng W.-L."/>
            <person name="Kazmierczak K.M."/>
            <person name="Andrzejewski T.M."/>
            <person name="Davidsen T.M."/>
            <person name="Wayne K.J."/>
            <person name="Tettelin H."/>
            <person name="Glass J.I."/>
            <person name="Rusch D."/>
            <person name="Podicherti R."/>
            <person name="Tsui H.-C.T."/>
            <person name="Winkler M.E."/>
        </authorList>
    </citation>
    <scope>NUCLEOTIDE SEQUENCE</scope>
</reference>